<dbReference type="PANTHER" id="PTHR30203">
    <property type="entry name" value="OUTER MEMBRANE CATION EFFLUX PROTEIN"/>
    <property type="match status" value="1"/>
</dbReference>
<keyword evidence="3" id="KW-0175">Coiled coil</keyword>
<feature type="coiled-coil region" evidence="3">
    <location>
        <begin position="72"/>
        <end position="99"/>
    </location>
</feature>
<keyword evidence="2" id="KW-0732">Signal</keyword>
<keyword evidence="2" id="KW-0472">Membrane</keyword>
<dbReference type="InterPro" id="IPR010131">
    <property type="entry name" value="MdtP/NodT-like"/>
</dbReference>
<gene>
    <name evidence="4" type="ORF">AAG747_06615</name>
</gene>
<organism evidence="4 5">
    <name type="scientific">Rapidithrix thailandica</name>
    <dbReference type="NCBI Taxonomy" id="413964"/>
    <lineage>
        <taxon>Bacteria</taxon>
        <taxon>Pseudomonadati</taxon>
        <taxon>Bacteroidota</taxon>
        <taxon>Cytophagia</taxon>
        <taxon>Cytophagales</taxon>
        <taxon>Flammeovirgaceae</taxon>
        <taxon>Rapidithrix</taxon>
    </lineage>
</organism>
<keyword evidence="2" id="KW-1134">Transmembrane beta strand</keyword>
<dbReference type="NCBIfam" id="TIGR01845">
    <property type="entry name" value="outer_NodT"/>
    <property type="match status" value="1"/>
</dbReference>
<sequence length="488" mass="54983">MMKTKHRKYNKLFILCLMTLVGLNACKSSKVTQENQTLDLPRHFTVDADTSNSLASTNWELFFEDEKLRHLIQIALENNQEVQKTLERIKIAHADLRKAKAGRLPELNGIAGASVKRFGEYTMDGVGNADTNISETVPDDKKLPSPYTDFIIGAEFKWEVDVWGKYKNRKKAAAARWMATQEMSNSVNTWLIAEVANLYYELSGLDEEINALEKNISNQQLAFDLTKELKASGKENQLAVDQFEAQVLNTRSLLIEKEREVYATEMALSKLLGTYPEEEIVREPLTQVNTQAEILKIGVPANLVQYRPDIRMAERNLLASKADVQVARAAFFPSINLFGMAGFNAFELSKLFLSPASTIYQAGAGLTAPIFNRKQIKTAMETAKAKQKIAYLAYQETVLNSYLEVLSTLNNYQTLNKQLTLKAKEVAVQKRSIDNSNTMFSVGYANYLEVINSQSRALLAELEYINLKKEQLQSVVKLYKSLGGGWIQ</sequence>
<evidence type="ECO:0000256" key="1">
    <source>
        <dbReference type="ARBA" id="ARBA00007613"/>
    </source>
</evidence>
<dbReference type="RefSeq" id="WP_346820357.1">
    <property type="nucleotide sequence ID" value="NZ_JBDKWZ010000003.1"/>
</dbReference>
<dbReference type="Gene3D" id="1.20.1600.10">
    <property type="entry name" value="Outer membrane efflux proteins (OEP)"/>
    <property type="match status" value="1"/>
</dbReference>
<comment type="caution">
    <text evidence="4">The sequence shown here is derived from an EMBL/GenBank/DDBJ whole genome shotgun (WGS) entry which is preliminary data.</text>
</comment>
<dbReference type="Proteomes" id="UP001403385">
    <property type="component" value="Unassembled WGS sequence"/>
</dbReference>
<keyword evidence="5" id="KW-1185">Reference proteome</keyword>
<keyword evidence="2" id="KW-0812">Transmembrane</keyword>
<evidence type="ECO:0000313" key="4">
    <source>
        <dbReference type="EMBL" id="MEN7547570.1"/>
    </source>
</evidence>
<comment type="similarity">
    <text evidence="1 2">Belongs to the outer membrane factor (OMF) (TC 1.B.17) family.</text>
</comment>
<dbReference type="Pfam" id="PF02321">
    <property type="entry name" value="OEP"/>
    <property type="match status" value="2"/>
</dbReference>
<feature type="signal peptide" evidence="2">
    <location>
        <begin position="1"/>
        <end position="24"/>
    </location>
</feature>
<evidence type="ECO:0000256" key="2">
    <source>
        <dbReference type="RuleBase" id="RU362097"/>
    </source>
</evidence>
<dbReference type="AlphaFoldDB" id="A0AAW9RWX5"/>
<evidence type="ECO:0000256" key="3">
    <source>
        <dbReference type="SAM" id="Coils"/>
    </source>
</evidence>
<dbReference type="Gene3D" id="2.20.200.10">
    <property type="entry name" value="Outer membrane efflux proteins (OEP)"/>
    <property type="match status" value="1"/>
</dbReference>
<accession>A0AAW9RWX5</accession>
<keyword evidence="2" id="KW-0564">Palmitate</keyword>
<dbReference type="EMBL" id="JBDKWZ010000003">
    <property type="protein sequence ID" value="MEN7547570.1"/>
    <property type="molecule type" value="Genomic_DNA"/>
</dbReference>
<dbReference type="GO" id="GO:0005886">
    <property type="term" value="C:plasma membrane"/>
    <property type="evidence" value="ECO:0007669"/>
    <property type="project" value="UniProtKB-SubCell"/>
</dbReference>
<evidence type="ECO:0000313" key="5">
    <source>
        <dbReference type="Proteomes" id="UP001403385"/>
    </source>
</evidence>
<dbReference type="PANTHER" id="PTHR30203:SF30">
    <property type="entry name" value="OUTER MEMBRANE PROTEIN-RELATED"/>
    <property type="match status" value="1"/>
</dbReference>
<name>A0AAW9RWX5_9BACT</name>
<keyword evidence="2" id="KW-0449">Lipoprotein</keyword>
<reference evidence="4 5" key="1">
    <citation type="submission" date="2024-04" db="EMBL/GenBank/DDBJ databases">
        <title>Novel genus in family Flammeovirgaceae.</title>
        <authorList>
            <person name="Nguyen T.H."/>
            <person name="Vuong T.Q."/>
            <person name="Le H."/>
            <person name="Kim S.-G."/>
        </authorList>
    </citation>
    <scope>NUCLEOTIDE SEQUENCE [LARGE SCALE GENOMIC DNA]</scope>
    <source>
        <strain evidence="4 5">JCM 23209</strain>
    </source>
</reference>
<feature type="chain" id="PRO_5043093134" evidence="2">
    <location>
        <begin position="25"/>
        <end position="488"/>
    </location>
</feature>
<dbReference type="SUPFAM" id="SSF56954">
    <property type="entry name" value="Outer membrane efflux proteins (OEP)"/>
    <property type="match status" value="1"/>
</dbReference>
<comment type="subcellular location">
    <subcellularLocation>
        <location evidence="2">Cell membrane</location>
        <topology evidence="2">Lipid-anchor</topology>
    </subcellularLocation>
</comment>
<dbReference type="GO" id="GO:0015562">
    <property type="term" value="F:efflux transmembrane transporter activity"/>
    <property type="evidence" value="ECO:0007669"/>
    <property type="project" value="InterPro"/>
</dbReference>
<protein>
    <submittedName>
        <fullName evidence="4">Efflux transporter outer membrane subunit</fullName>
    </submittedName>
</protein>
<dbReference type="InterPro" id="IPR003423">
    <property type="entry name" value="OMP_efflux"/>
</dbReference>
<feature type="coiled-coil region" evidence="3">
    <location>
        <begin position="195"/>
        <end position="222"/>
    </location>
</feature>
<proteinExistence type="inferred from homology"/>